<accession>A0AA40SGN0</accession>
<dbReference type="InterPro" id="IPR012291">
    <property type="entry name" value="CBM2_carb-bd_dom_sf"/>
</dbReference>
<evidence type="ECO:0000313" key="4">
    <source>
        <dbReference type="Proteomes" id="UP000530412"/>
    </source>
</evidence>
<dbReference type="GO" id="GO:0004553">
    <property type="term" value="F:hydrolase activity, hydrolyzing O-glycosyl compounds"/>
    <property type="evidence" value="ECO:0007669"/>
    <property type="project" value="InterPro"/>
</dbReference>
<evidence type="ECO:0000256" key="2">
    <source>
        <dbReference type="SAM" id="MobiDB-lite"/>
    </source>
</evidence>
<dbReference type="EMBL" id="JACJIE010000010">
    <property type="protein sequence ID" value="MBA8945790.1"/>
    <property type="molecule type" value="Genomic_DNA"/>
</dbReference>
<dbReference type="Proteomes" id="UP000530412">
    <property type="component" value="Unassembled WGS sequence"/>
</dbReference>
<dbReference type="GO" id="GO:0000272">
    <property type="term" value="P:polysaccharide catabolic process"/>
    <property type="evidence" value="ECO:0007669"/>
    <property type="project" value="UniProtKB-KW"/>
</dbReference>
<protein>
    <submittedName>
        <fullName evidence="3">Uncharacterized protein</fullName>
    </submittedName>
</protein>
<keyword evidence="1" id="KW-0624">Polysaccharide degradation</keyword>
<keyword evidence="1" id="KW-0119">Carbohydrate metabolism</keyword>
<name>A0AA40SGN0_9ACTN</name>
<comment type="caution">
    <text evidence="3">The sequence shown here is derived from an EMBL/GenBank/DDBJ whole genome shotgun (WGS) entry which is preliminary data.</text>
</comment>
<sequence length="82" mass="8812">MNVPVRPSRRRRGRPLPGVRSVRTSTMRVPSPAKVSPTRNVSASRPDSQALAARPDGSGTNRGTTIRTDGNWTWPTVTCSAG</sequence>
<gene>
    <name evidence="3" type="ORF">FHS33_004239</name>
</gene>
<proteinExistence type="predicted"/>
<evidence type="ECO:0000313" key="3">
    <source>
        <dbReference type="EMBL" id="MBA8945790.1"/>
    </source>
</evidence>
<feature type="compositionally biased region" description="Polar residues" evidence="2">
    <location>
        <begin position="37"/>
        <end position="47"/>
    </location>
</feature>
<dbReference type="Gene3D" id="2.60.40.290">
    <property type="match status" value="1"/>
</dbReference>
<evidence type="ECO:0000256" key="1">
    <source>
        <dbReference type="ARBA" id="ARBA00023326"/>
    </source>
</evidence>
<feature type="compositionally biased region" description="Polar residues" evidence="2">
    <location>
        <begin position="58"/>
        <end position="82"/>
    </location>
</feature>
<organism evidence="3 4">
    <name type="scientific">Streptomyces calvus</name>
    <dbReference type="NCBI Taxonomy" id="67282"/>
    <lineage>
        <taxon>Bacteria</taxon>
        <taxon>Bacillati</taxon>
        <taxon>Actinomycetota</taxon>
        <taxon>Actinomycetes</taxon>
        <taxon>Kitasatosporales</taxon>
        <taxon>Streptomycetaceae</taxon>
        <taxon>Streptomyces</taxon>
    </lineage>
</organism>
<feature type="region of interest" description="Disordered" evidence="2">
    <location>
        <begin position="1"/>
        <end position="82"/>
    </location>
</feature>
<dbReference type="AlphaFoldDB" id="A0AA40SGN0"/>
<dbReference type="GO" id="GO:0030247">
    <property type="term" value="F:polysaccharide binding"/>
    <property type="evidence" value="ECO:0007669"/>
    <property type="project" value="InterPro"/>
</dbReference>
<reference evidence="3 4" key="1">
    <citation type="submission" date="2020-08" db="EMBL/GenBank/DDBJ databases">
        <title>Genomic Encyclopedia of Type Strains, Phase III (KMG-III): the genomes of soil and plant-associated and newly described type strains.</title>
        <authorList>
            <person name="Whitman W."/>
        </authorList>
    </citation>
    <scope>NUCLEOTIDE SEQUENCE [LARGE SCALE GENOMIC DNA]</scope>
    <source>
        <strain evidence="3 4">CECT 3271</strain>
    </source>
</reference>